<dbReference type="Proteomes" id="UP001501323">
    <property type="component" value="Unassembled WGS sequence"/>
</dbReference>
<proteinExistence type="predicted"/>
<organism evidence="1 2">
    <name type="scientific">Luteimonas vadosa</name>
    <dbReference type="NCBI Taxonomy" id="1165507"/>
    <lineage>
        <taxon>Bacteria</taxon>
        <taxon>Pseudomonadati</taxon>
        <taxon>Pseudomonadota</taxon>
        <taxon>Gammaproteobacteria</taxon>
        <taxon>Lysobacterales</taxon>
        <taxon>Lysobacteraceae</taxon>
        <taxon>Luteimonas</taxon>
    </lineage>
</organism>
<dbReference type="RefSeq" id="WP_345295376.1">
    <property type="nucleotide sequence ID" value="NZ_BAABJY010000002.1"/>
</dbReference>
<reference evidence="2" key="1">
    <citation type="journal article" date="2019" name="Int. J. Syst. Evol. Microbiol.">
        <title>The Global Catalogue of Microorganisms (GCM) 10K type strain sequencing project: providing services to taxonomists for standard genome sequencing and annotation.</title>
        <authorList>
            <consortium name="The Broad Institute Genomics Platform"/>
            <consortium name="The Broad Institute Genome Sequencing Center for Infectious Disease"/>
            <person name="Wu L."/>
            <person name="Ma J."/>
        </authorList>
    </citation>
    <scope>NUCLEOTIDE SEQUENCE [LARGE SCALE GENOMIC DNA]</scope>
    <source>
        <strain evidence="2">JCM 18392</strain>
    </source>
</reference>
<evidence type="ECO:0000313" key="1">
    <source>
        <dbReference type="EMBL" id="GAA4867895.1"/>
    </source>
</evidence>
<comment type="caution">
    <text evidence="1">The sequence shown here is derived from an EMBL/GenBank/DDBJ whole genome shotgun (WGS) entry which is preliminary data.</text>
</comment>
<keyword evidence="2" id="KW-1185">Reference proteome</keyword>
<accession>A0ABP9E4H6</accession>
<sequence>MQSTINQNEYNRHFEERFQKAPYYQQDKDWNDYRPAYQYGYDQYTSRYKGRKFDEVENDLERGWESTKANSRLAWNEAKEAVRDGWHYIERALPGDADGDGR</sequence>
<gene>
    <name evidence="1" type="ORF">GCM10023332_20390</name>
</gene>
<protein>
    <recommendedName>
        <fullName evidence="3">Cation transport regulator ChaB</fullName>
    </recommendedName>
</protein>
<evidence type="ECO:0008006" key="3">
    <source>
        <dbReference type="Google" id="ProtNLM"/>
    </source>
</evidence>
<evidence type="ECO:0000313" key="2">
    <source>
        <dbReference type="Proteomes" id="UP001501323"/>
    </source>
</evidence>
<name>A0ABP9E4H6_9GAMM</name>
<dbReference type="EMBL" id="BAABJY010000002">
    <property type="protein sequence ID" value="GAA4867895.1"/>
    <property type="molecule type" value="Genomic_DNA"/>
</dbReference>